<dbReference type="OrthoDB" id="9797363at2"/>
<dbReference type="Proteomes" id="UP000320496">
    <property type="component" value="Chromosome"/>
</dbReference>
<dbReference type="GO" id="GO:0006508">
    <property type="term" value="P:proteolysis"/>
    <property type="evidence" value="ECO:0007669"/>
    <property type="project" value="UniProtKB-KW"/>
</dbReference>
<keyword evidence="4 8" id="KW-0812">Transmembrane</keyword>
<keyword evidence="3" id="KW-0645">Protease</keyword>
<evidence type="ECO:0000256" key="7">
    <source>
        <dbReference type="ARBA" id="ARBA00023136"/>
    </source>
</evidence>
<dbReference type="KEGG" id="mri:Mal4_03860"/>
<dbReference type="InterPro" id="IPR013426">
    <property type="entry name" value="EpsH-like"/>
</dbReference>
<evidence type="ECO:0000256" key="3">
    <source>
        <dbReference type="ARBA" id="ARBA00022670"/>
    </source>
</evidence>
<protein>
    <submittedName>
        <fullName evidence="9">Transmembrane exosortase (Exosortase_EpsH)</fullName>
    </submittedName>
</protein>
<keyword evidence="10" id="KW-1185">Reference proteome</keyword>
<dbReference type="InterPro" id="IPR026392">
    <property type="entry name" value="Exo/Archaeosortase_dom"/>
</dbReference>
<comment type="subcellular location">
    <subcellularLocation>
        <location evidence="1">Cell membrane</location>
        <topology evidence="1">Multi-pass membrane protein</topology>
    </subcellularLocation>
</comment>
<keyword evidence="7 8" id="KW-0472">Membrane</keyword>
<dbReference type="NCBIfam" id="TIGR02602">
    <property type="entry name" value="8TM_EpsH"/>
    <property type="match status" value="1"/>
</dbReference>
<dbReference type="InterPro" id="IPR019127">
    <property type="entry name" value="Exosortase"/>
</dbReference>
<dbReference type="AlphaFoldDB" id="A0A517Z0V9"/>
<feature type="transmembrane region" description="Helical" evidence="8">
    <location>
        <begin position="192"/>
        <end position="210"/>
    </location>
</feature>
<feature type="transmembrane region" description="Helical" evidence="8">
    <location>
        <begin position="103"/>
        <end position="123"/>
    </location>
</feature>
<dbReference type="RefSeq" id="WP_145366805.1">
    <property type="nucleotide sequence ID" value="NZ_CP036275.1"/>
</dbReference>
<evidence type="ECO:0000256" key="5">
    <source>
        <dbReference type="ARBA" id="ARBA00022801"/>
    </source>
</evidence>
<dbReference type="GO" id="GO:0008233">
    <property type="term" value="F:peptidase activity"/>
    <property type="evidence" value="ECO:0007669"/>
    <property type="project" value="UniProtKB-KW"/>
</dbReference>
<feature type="transmembrane region" description="Helical" evidence="8">
    <location>
        <begin position="219"/>
        <end position="246"/>
    </location>
</feature>
<evidence type="ECO:0000313" key="10">
    <source>
        <dbReference type="Proteomes" id="UP000320496"/>
    </source>
</evidence>
<feature type="transmembrane region" description="Helical" evidence="8">
    <location>
        <begin position="78"/>
        <end position="97"/>
    </location>
</feature>
<dbReference type="NCBIfam" id="TIGR04178">
    <property type="entry name" value="exo_archaeo"/>
    <property type="match status" value="1"/>
</dbReference>
<evidence type="ECO:0000256" key="8">
    <source>
        <dbReference type="SAM" id="Phobius"/>
    </source>
</evidence>
<evidence type="ECO:0000256" key="4">
    <source>
        <dbReference type="ARBA" id="ARBA00022692"/>
    </source>
</evidence>
<feature type="transmembrane region" description="Helical" evidence="8">
    <location>
        <begin position="7"/>
        <end position="24"/>
    </location>
</feature>
<feature type="transmembrane region" description="Helical" evidence="8">
    <location>
        <begin position="258"/>
        <end position="278"/>
    </location>
</feature>
<evidence type="ECO:0000256" key="2">
    <source>
        <dbReference type="ARBA" id="ARBA00022475"/>
    </source>
</evidence>
<dbReference type="GO" id="GO:0005886">
    <property type="term" value="C:plasma membrane"/>
    <property type="evidence" value="ECO:0007669"/>
    <property type="project" value="UniProtKB-SubCell"/>
</dbReference>
<proteinExistence type="predicted"/>
<dbReference type="EMBL" id="CP036275">
    <property type="protein sequence ID" value="QDU36103.1"/>
    <property type="molecule type" value="Genomic_DNA"/>
</dbReference>
<dbReference type="Pfam" id="PF09721">
    <property type="entry name" value="Exosortase_EpsH"/>
    <property type="match status" value="1"/>
</dbReference>
<keyword evidence="6 8" id="KW-1133">Transmembrane helix</keyword>
<keyword evidence="5" id="KW-0378">Hydrolase</keyword>
<evidence type="ECO:0000256" key="1">
    <source>
        <dbReference type="ARBA" id="ARBA00004651"/>
    </source>
</evidence>
<name>A0A517Z0V9_9PLAN</name>
<feature type="transmembrane region" description="Helical" evidence="8">
    <location>
        <begin position="130"/>
        <end position="147"/>
    </location>
</feature>
<gene>
    <name evidence="9" type="ORF">Mal4_03860</name>
</gene>
<keyword evidence="2" id="KW-1003">Cell membrane</keyword>
<accession>A0A517Z0V9</accession>
<evidence type="ECO:0000256" key="6">
    <source>
        <dbReference type="ARBA" id="ARBA00022989"/>
    </source>
</evidence>
<evidence type="ECO:0000313" key="9">
    <source>
        <dbReference type="EMBL" id="QDU36103.1"/>
    </source>
</evidence>
<sequence>MQQHRTRIIVLCTLFVGLTVWSYWTTLAVMADLWTRKPEYSHGWLVPLLAFYLLWEGIKSLQKDRRMPPEESFSPSWWGLPVLAVSLGLRVFAAHYYMEWFDFLSIIPFVAGLTLLIGGWGAIRVAWAPIAYLFFMIPLPYTAEVMLRGPLREVGTIASTYAMQTLGLPAFAEGTVVVVNDVRIGVVEACSGLRMLMIFFALSTAVALLCRRPLWHRAIIVLSAAPIALIANITRITTTGLLYALGYDQLAEVVFHDLAGWLMMPFALVLLGAEVWFLDNLFIVEKKIPLSVGLHNTSDTPQAGRPDSPQPAT</sequence>
<organism evidence="9 10">
    <name type="scientific">Maioricimonas rarisocia</name>
    <dbReference type="NCBI Taxonomy" id="2528026"/>
    <lineage>
        <taxon>Bacteria</taxon>
        <taxon>Pseudomonadati</taxon>
        <taxon>Planctomycetota</taxon>
        <taxon>Planctomycetia</taxon>
        <taxon>Planctomycetales</taxon>
        <taxon>Planctomycetaceae</taxon>
        <taxon>Maioricimonas</taxon>
    </lineage>
</organism>
<reference evidence="9 10" key="1">
    <citation type="submission" date="2019-02" db="EMBL/GenBank/DDBJ databases">
        <title>Deep-cultivation of Planctomycetes and their phenomic and genomic characterization uncovers novel biology.</title>
        <authorList>
            <person name="Wiegand S."/>
            <person name="Jogler M."/>
            <person name="Boedeker C."/>
            <person name="Pinto D."/>
            <person name="Vollmers J."/>
            <person name="Rivas-Marin E."/>
            <person name="Kohn T."/>
            <person name="Peeters S.H."/>
            <person name="Heuer A."/>
            <person name="Rast P."/>
            <person name="Oberbeckmann S."/>
            <person name="Bunk B."/>
            <person name="Jeske O."/>
            <person name="Meyerdierks A."/>
            <person name="Storesund J.E."/>
            <person name="Kallscheuer N."/>
            <person name="Luecker S."/>
            <person name="Lage O.M."/>
            <person name="Pohl T."/>
            <person name="Merkel B.J."/>
            <person name="Hornburger P."/>
            <person name="Mueller R.-W."/>
            <person name="Bruemmer F."/>
            <person name="Labrenz M."/>
            <person name="Spormann A.M."/>
            <person name="Op den Camp H."/>
            <person name="Overmann J."/>
            <person name="Amann R."/>
            <person name="Jetten M.S.M."/>
            <person name="Mascher T."/>
            <person name="Medema M.H."/>
            <person name="Devos D.P."/>
            <person name="Kaster A.-K."/>
            <person name="Ovreas L."/>
            <person name="Rohde M."/>
            <person name="Galperin M.Y."/>
            <person name="Jogler C."/>
        </authorList>
    </citation>
    <scope>NUCLEOTIDE SEQUENCE [LARGE SCALE GENOMIC DNA]</scope>
    <source>
        <strain evidence="9 10">Mal4</strain>
    </source>
</reference>